<feature type="domain" description="Rhodopsin" evidence="7">
    <location>
        <begin position="124"/>
        <end position="360"/>
    </location>
</feature>
<comment type="similarity">
    <text evidence="5">Belongs to the SAT4 family.</text>
</comment>
<dbReference type="PANTHER" id="PTHR33048">
    <property type="entry name" value="PTH11-LIKE INTEGRAL MEMBRANE PROTEIN (AFU_ORTHOLOGUE AFUA_5G11245)"/>
    <property type="match status" value="1"/>
</dbReference>
<feature type="transmembrane region" description="Helical" evidence="6">
    <location>
        <begin position="139"/>
        <end position="158"/>
    </location>
</feature>
<gene>
    <name evidence="8" type="ORF">H072_6476</name>
</gene>
<evidence type="ECO:0000313" key="9">
    <source>
        <dbReference type="Proteomes" id="UP000015100"/>
    </source>
</evidence>
<keyword evidence="9" id="KW-1185">Reference proteome</keyword>
<name>S8AEZ8_DACHA</name>
<feature type="transmembrane region" description="Helical" evidence="6">
    <location>
        <begin position="260"/>
        <end position="285"/>
    </location>
</feature>
<dbReference type="PANTHER" id="PTHR33048:SF129">
    <property type="entry name" value="INTEGRAL MEMBRANE PROTEIN-RELATED"/>
    <property type="match status" value="1"/>
</dbReference>
<accession>S8AEZ8</accession>
<comment type="subcellular location">
    <subcellularLocation>
        <location evidence="1">Membrane</location>
        <topology evidence="1">Multi-pass membrane protein</topology>
    </subcellularLocation>
</comment>
<evidence type="ECO:0000256" key="3">
    <source>
        <dbReference type="ARBA" id="ARBA00022989"/>
    </source>
</evidence>
<evidence type="ECO:0000256" key="1">
    <source>
        <dbReference type="ARBA" id="ARBA00004141"/>
    </source>
</evidence>
<feature type="transmembrane region" description="Helical" evidence="6">
    <location>
        <begin position="184"/>
        <end position="206"/>
    </location>
</feature>
<evidence type="ECO:0000259" key="7">
    <source>
        <dbReference type="Pfam" id="PF20684"/>
    </source>
</evidence>
<proteinExistence type="inferred from homology"/>
<dbReference type="GO" id="GO:0016020">
    <property type="term" value="C:membrane"/>
    <property type="evidence" value="ECO:0007669"/>
    <property type="project" value="UniProtKB-SubCell"/>
</dbReference>
<feature type="transmembrane region" description="Helical" evidence="6">
    <location>
        <begin position="218"/>
        <end position="240"/>
    </location>
</feature>
<keyword evidence="3 6" id="KW-1133">Transmembrane helix</keyword>
<organism evidence="8 9">
    <name type="scientific">Dactylellina haptotyla (strain CBS 200.50)</name>
    <name type="common">Nematode-trapping fungus</name>
    <name type="synonym">Monacrosporium haptotylum</name>
    <dbReference type="NCBI Taxonomy" id="1284197"/>
    <lineage>
        <taxon>Eukaryota</taxon>
        <taxon>Fungi</taxon>
        <taxon>Dikarya</taxon>
        <taxon>Ascomycota</taxon>
        <taxon>Pezizomycotina</taxon>
        <taxon>Orbiliomycetes</taxon>
        <taxon>Orbiliales</taxon>
        <taxon>Orbiliaceae</taxon>
        <taxon>Dactylellina</taxon>
    </lineage>
</organism>
<dbReference type="OrthoDB" id="5278984at2759"/>
<dbReference type="InterPro" id="IPR049326">
    <property type="entry name" value="Rhodopsin_dom_fungi"/>
</dbReference>
<dbReference type="STRING" id="1284197.S8AEZ8"/>
<evidence type="ECO:0000256" key="2">
    <source>
        <dbReference type="ARBA" id="ARBA00022692"/>
    </source>
</evidence>
<protein>
    <recommendedName>
        <fullName evidence="7">Rhodopsin domain-containing protein</fullName>
    </recommendedName>
</protein>
<evidence type="ECO:0000313" key="8">
    <source>
        <dbReference type="EMBL" id="EPS39721.1"/>
    </source>
</evidence>
<dbReference type="Proteomes" id="UP000015100">
    <property type="component" value="Unassembled WGS sequence"/>
</dbReference>
<feature type="transmembrane region" description="Helical" evidence="6">
    <location>
        <begin position="106"/>
        <end position="127"/>
    </location>
</feature>
<dbReference type="Pfam" id="PF20684">
    <property type="entry name" value="Fung_rhodopsin"/>
    <property type="match status" value="1"/>
</dbReference>
<evidence type="ECO:0000256" key="4">
    <source>
        <dbReference type="ARBA" id="ARBA00023136"/>
    </source>
</evidence>
<dbReference type="EMBL" id="AQGS01000454">
    <property type="protein sequence ID" value="EPS39721.1"/>
    <property type="molecule type" value="Genomic_DNA"/>
</dbReference>
<sequence>MSNSTNEQLTDAQLYEFLKLSLYTGGAAPKYAHIPIKAVMHMLADYAVAVNYSVTAEDLKQYFGTKERDIKPIIKIFGSLPEFAKDAEIGWKKYMPIVKHPMNPDIVQPIFLTFLFLTGIIMGLRLFSRSMINGHIMAYDWLALVGYLMSIVYGVLAVEHSMANGYWQAFYDKSFNDVAESSKYFFILQVFYSWVVLVIKLSLLAFYYGMTAWSVTRWCIYVVAFVVVGNTLTSFFVYLLQCENIDYWNHIFQQNCHINVSAAVITFGAIFVATDIAIWLLPLPLVLQLKLQLRERILVMLTFCLGAAACIASGFRLQAVARYTNYSSRTTSTLMIHTWSMIEINLLLICSSAPAVRALILRYAPKVLGSMKSRGTVIYDKERVDSVID</sequence>
<feature type="transmembrane region" description="Helical" evidence="6">
    <location>
        <begin position="297"/>
        <end position="319"/>
    </location>
</feature>
<dbReference type="InterPro" id="IPR052337">
    <property type="entry name" value="SAT4-like"/>
</dbReference>
<comment type="caution">
    <text evidence="8">The sequence shown here is derived from an EMBL/GenBank/DDBJ whole genome shotgun (WGS) entry which is preliminary data.</text>
</comment>
<reference evidence="8 9" key="1">
    <citation type="journal article" date="2013" name="PLoS Genet.">
        <title>Genomic mechanisms accounting for the adaptation to parasitism in nematode-trapping fungi.</title>
        <authorList>
            <person name="Meerupati T."/>
            <person name="Andersson K.M."/>
            <person name="Friman E."/>
            <person name="Kumar D."/>
            <person name="Tunlid A."/>
            <person name="Ahren D."/>
        </authorList>
    </citation>
    <scope>NUCLEOTIDE SEQUENCE [LARGE SCALE GENOMIC DNA]</scope>
    <source>
        <strain evidence="8 9">CBS 200.50</strain>
    </source>
</reference>
<dbReference type="AlphaFoldDB" id="S8AEZ8"/>
<keyword evidence="4 6" id="KW-0472">Membrane</keyword>
<keyword evidence="2 6" id="KW-0812">Transmembrane</keyword>
<dbReference type="OMA" id="MINGHIM"/>
<dbReference type="HOGENOM" id="CLU_045271_0_0_1"/>
<evidence type="ECO:0000256" key="6">
    <source>
        <dbReference type="SAM" id="Phobius"/>
    </source>
</evidence>
<evidence type="ECO:0000256" key="5">
    <source>
        <dbReference type="ARBA" id="ARBA00038359"/>
    </source>
</evidence>
<reference evidence="9" key="2">
    <citation type="submission" date="2013-04" db="EMBL/GenBank/DDBJ databases">
        <title>Genomic mechanisms accounting for the adaptation to parasitism in nematode-trapping fungi.</title>
        <authorList>
            <person name="Ahren D.G."/>
        </authorList>
    </citation>
    <scope>NUCLEOTIDE SEQUENCE [LARGE SCALE GENOMIC DNA]</scope>
    <source>
        <strain evidence="9">CBS 200.50</strain>
    </source>
</reference>
<feature type="transmembrane region" description="Helical" evidence="6">
    <location>
        <begin position="339"/>
        <end position="364"/>
    </location>
</feature>